<dbReference type="Pfam" id="PF14534">
    <property type="entry name" value="DUF4440"/>
    <property type="match status" value="1"/>
</dbReference>
<feature type="chain" id="PRO_5011764615" description="DUF4440 domain-containing protein" evidence="1">
    <location>
        <begin position="19"/>
        <end position="149"/>
    </location>
</feature>
<evidence type="ECO:0000259" key="2">
    <source>
        <dbReference type="Pfam" id="PF14534"/>
    </source>
</evidence>
<sequence>MRKLILLFLLTACASPKAETDAVRAILDSTLRADTDAMNRYDWKTSAALFTDDGTYADPGNGVFQHGRTVLDSVMQAVVAGHRKDSLRADIQWETESLVVRDTTAYHVVRQTYSVRPGSREPFRGTAHFVLVWKKRPQWRVHTLMTFPD</sequence>
<reference evidence="3 4" key="1">
    <citation type="submission" date="2016-10" db="EMBL/GenBank/DDBJ databases">
        <authorList>
            <person name="de Groot N.N."/>
        </authorList>
    </citation>
    <scope>NUCLEOTIDE SEQUENCE [LARGE SCALE GENOMIC DNA]</scope>
    <source>
        <strain evidence="3 4">DSM 21668</strain>
    </source>
</reference>
<dbReference type="InterPro" id="IPR032710">
    <property type="entry name" value="NTF2-like_dom_sf"/>
</dbReference>
<evidence type="ECO:0000313" key="3">
    <source>
        <dbReference type="EMBL" id="SDM19555.1"/>
    </source>
</evidence>
<keyword evidence="1" id="KW-0732">Signal</keyword>
<dbReference type="EMBL" id="FNGS01000005">
    <property type="protein sequence ID" value="SDM19555.1"/>
    <property type="molecule type" value="Genomic_DNA"/>
</dbReference>
<protein>
    <recommendedName>
        <fullName evidence="2">DUF4440 domain-containing protein</fullName>
    </recommendedName>
</protein>
<dbReference type="STRING" id="563176.SAMN04488090_2790"/>
<evidence type="ECO:0000313" key="4">
    <source>
        <dbReference type="Proteomes" id="UP000198901"/>
    </source>
</evidence>
<dbReference type="Gene3D" id="3.10.450.50">
    <property type="match status" value="1"/>
</dbReference>
<dbReference type="InterPro" id="IPR027843">
    <property type="entry name" value="DUF4440"/>
</dbReference>
<accession>A0A1G9RAX8</accession>
<dbReference type="SUPFAM" id="SSF54427">
    <property type="entry name" value="NTF2-like"/>
    <property type="match status" value="1"/>
</dbReference>
<keyword evidence="4" id="KW-1185">Reference proteome</keyword>
<feature type="domain" description="DUF4440" evidence="2">
    <location>
        <begin position="35"/>
        <end position="140"/>
    </location>
</feature>
<evidence type="ECO:0000256" key="1">
    <source>
        <dbReference type="SAM" id="SignalP"/>
    </source>
</evidence>
<name>A0A1G9RAX8_9BACT</name>
<dbReference type="Proteomes" id="UP000198901">
    <property type="component" value="Unassembled WGS sequence"/>
</dbReference>
<proteinExistence type="predicted"/>
<organism evidence="3 4">
    <name type="scientific">Siphonobacter aquaeclarae</name>
    <dbReference type="NCBI Taxonomy" id="563176"/>
    <lineage>
        <taxon>Bacteria</taxon>
        <taxon>Pseudomonadati</taxon>
        <taxon>Bacteroidota</taxon>
        <taxon>Cytophagia</taxon>
        <taxon>Cytophagales</taxon>
        <taxon>Cytophagaceae</taxon>
        <taxon>Siphonobacter</taxon>
    </lineage>
</organism>
<dbReference type="OrthoDB" id="120856at2"/>
<dbReference type="RefSeq" id="WP_093203244.1">
    <property type="nucleotide sequence ID" value="NZ_FNGS01000005.1"/>
</dbReference>
<gene>
    <name evidence="3" type="ORF">SAMN04488090_2790</name>
</gene>
<feature type="signal peptide" evidence="1">
    <location>
        <begin position="1"/>
        <end position="18"/>
    </location>
</feature>
<dbReference type="AlphaFoldDB" id="A0A1G9RAX8"/>